<keyword evidence="3" id="KW-1185">Reference proteome</keyword>
<protein>
    <submittedName>
        <fullName evidence="2">Uncharacterized protein</fullName>
    </submittedName>
</protein>
<dbReference type="EMBL" id="MBFR01000071">
    <property type="protein sequence ID" value="PVU94885.1"/>
    <property type="molecule type" value="Genomic_DNA"/>
</dbReference>
<evidence type="ECO:0000313" key="2">
    <source>
        <dbReference type="EMBL" id="PVU94885.1"/>
    </source>
</evidence>
<reference evidence="2 3" key="1">
    <citation type="journal article" date="2018" name="MBio">
        <title>Comparative Genomics Reveals the Core Gene Toolbox for the Fungus-Insect Symbiosis.</title>
        <authorList>
            <person name="Wang Y."/>
            <person name="Stata M."/>
            <person name="Wang W."/>
            <person name="Stajich J.E."/>
            <person name="White M.M."/>
            <person name="Moncalvo J.M."/>
        </authorList>
    </citation>
    <scope>NUCLEOTIDE SEQUENCE [LARGE SCALE GENOMIC DNA]</scope>
    <source>
        <strain evidence="2 3">SWE-8-4</strain>
    </source>
</reference>
<feature type="region of interest" description="Disordered" evidence="1">
    <location>
        <begin position="158"/>
        <end position="192"/>
    </location>
</feature>
<evidence type="ECO:0000256" key="1">
    <source>
        <dbReference type="SAM" id="MobiDB-lite"/>
    </source>
</evidence>
<dbReference type="Proteomes" id="UP000245383">
    <property type="component" value="Unassembled WGS sequence"/>
</dbReference>
<dbReference type="OrthoDB" id="10608259at2759"/>
<organism evidence="2 3">
    <name type="scientific">Smittium simulii</name>
    <dbReference type="NCBI Taxonomy" id="133385"/>
    <lineage>
        <taxon>Eukaryota</taxon>
        <taxon>Fungi</taxon>
        <taxon>Fungi incertae sedis</taxon>
        <taxon>Zoopagomycota</taxon>
        <taxon>Kickxellomycotina</taxon>
        <taxon>Harpellomycetes</taxon>
        <taxon>Harpellales</taxon>
        <taxon>Legeriomycetaceae</taxon>
        <taxon>Smittium</taxon>
    </lineage>
</organism>
<sequence>MSPYEWMQIYSHVKILCNTNGQSQYTGNILVEHYKRDNWPYEMIIFRLATLESELNNPVGVSQGMSASMKPYPGPCTALVIKNGEVLSIVREALENYAHRFSNLTITSYSSNTNPIELSDARDDYWDVRNQNIIDLERLGINLQIQAPMSLAQSHYTPAPDYSRELSQPSCHTNDTRPAVLPGLSAPADNSNHPSRIHTLNYSSFEIDQNLLPSYNEVAHETEYGQQWISSNCHNATNV</sequence>
<dbReference type="AlphaFoldDB" id="A0A2T9YRB0"/>
<accession>A0A2T9YRB0</accession>
<evidence type="ECO:0000313" key="3">
    <source>
        <dbReference type="Proteomes" id="UP000245383"/>
    </source>
</evidence>
<proteinExistence type="predicted"/>
<name>A0A2T9YRB0_9FUNG</name>
<comment type="caution">
    <text evidence="2">The sequence shown here is derived from an EMBL/GenBank/DDBJ whole genome shotgun (WGS) entry which is preliminary data.</text>
</comment>
<gene>
    <name evidence="2" type="ORF">BB561_002201</name>
</gene>